<name>A0ABQ7M9C7_BRACM</name>
<organism evidence="2 3">
    <name type="scientific">Brassica rapa subsp. trilocularis</name>
    <dbReference type="NCBI Taxonomy" id="1813537"/>
    <lineage>
        <taxon>Eukaryota</taxon>
        <taxon>Viridiplantae</taxon>
        <taxon>Streptophyta</taxon>
        <taxon>Embryophyta</taxon>
        <taxon>Tracheophyta</taxon>
        <taxon>Spermatophyta</taxon>
        <taxon>Magnoliopsida</taxon>
        <taxon>eudicotyledons</taxon>
        <taxon>Gunneridae</taxon>
        <taxon>Pentapetalae</taxon>
        <taxon>rosids</taxon>
        <taxon>malvids</taxon>
        <taxon>Brassicales</taxon>
        <taxon>Brassicaceae</taxon>
        <taxon>Brassiceae</taxon>
        <taxon>Brassica</taxon>
    </lineage>
</organism>
<keyword evidence="1" id="KW-1133">Transmembrane helix</keyword>
<evidence type="ECO:0000313" key="3">
    <source>
        <dbReference type="Proteomes" id="UP000823674"/>
    </source>
</evidence>
<accession>A0ABQ7M9C7</accession>
<evidence type="ECO:0000313" key="2">
    <source>
        <dbReference type="EMBL" id="KAG5394525.1"/>
    </source>
</evidence>
<keyword evidence="1" id="KW-0472">Membrane</keyword>
<keyword evidence="3" id="KW-1185">Reference proteome</keyword>
<reference evidence="2 3" key="1">
    <citation type="submission" date="2021-03" db="EMBL/GenBank/DDBJ databases">
        <authorList>
            <person name="King G.J."/>
            <person name="Bancroft I."/>
            <person name="Baten A."/>
            <person name="Bloomfield J."/>
            <person name="Borpatragohain P."/>
            <person name="He Z."/>
            <person name="Irish N."/>
            <person name="Irwin J."/>
            <person name="Liu K."/>
            <person name="Mauleon R.P."/>
            <person name="Moore J."/>
            <person name="Morris R."/>
            <person name="Ostergaard L."/>
            <person name="Wang B."/>
            <person name="Wells R."/>
        </authorList>
    </citation>
    <scope>NUCLEOTIDE SEQUENCE [LARGE SCALE GENOMIC DNA]</scope>
    <source>
        <strain evidence="2">R-o-18</strain>
        <tissue evidence="2">Leaf</tissue>
    </source>
</reference>
<dbReference type="EMBL" id="JADBGQ010000006">
    <property type="protein sequence ID" value="KAG5394525.1"/>
    <property type="molecule type" value="Genomic_DNA"/>
</dbReference>
<protein>
    <submittedName>
        <fullName evidence="2">Uncharacterized protein</fullName>
    </submittedName>
</protein>
<sequence length="70" mass="8100">MSSTQIKEKRWASYPNSSKWADTGLTIFHLVKTQLSFRPKVFAFVILVGIISQLSFAGLRRFLFSRTFIE</sequence>
<comment type="caution">
    <text evidence="2">The sequence shown here is derived from an EMBL/GenBank/DDBJ whole genome shotgun (WGS) entry which is preliminary data.</text>
</comment>
<proteinExistence type="predicted"/>
<feature type="transmembrane region" description="Helical" evidence="1">
    <location>
        <begin position="41"/>
        <end position="59"/>
    </location>
</feature>
<dbReference type="Proteomes" id="UP000823674">
    <property type="component" value="Chromosome A06"/>
</dbReference>
<evidence type="ECO:0000256" key="1">
    <source>
        <dbReference type="SAM" id="Phobius"/>
    </source>
</evidence>
<gene>
    <name evidence="2" type="primary">A06p045280.1_BraROA</name>
    <name evidence="2" type="ORF">IGI04_024488</name>
</gene>
<keyword evidence="1" id="KW-0812">Transmembrane</keyword>